<dbReference type="InterPro" id="IPR036291">
    <property type="entry name" value="NAD(P)-bd_dom_sf"/>
</dbReference>
<dbReference type="Proteomes" id="UP000469185">
    <property type="component" value="Unassembled WGS sequence"/>
</dbReference>
<dbReference type="SUPFAM" id="SSF51735">
    <property type="entry name" value="NAD(P)-binding Rossmann-fold domains"/>
    <property type="match status" value="1"/>
</dbReference>
<dbReference type="FunFam" id="3.40.50.720:FF:000336">
    <property type="entry name" value="Aldehyde reductase"/>
    <property type="match status" value="1"/>
</dbReference>
<evidence type="ECO:0000313" key="5">
    <source>
        <dbReference type="Proteomes" id="UP000469185"/>
    </source>
</evidence>
<dbReference type="RefSeq" id="WP_163820156.1">
    <property type="nucleotide sequence ID" value="NZ_JAAGOB010000011.1"/>
</dbReference>
<dbReference type="Gene3D" id="3.40.50.720">
    <property type="entry name" value="NAD(P)-binding Rossmann-like Domain"/>
    <property type="match status" value="1"/>
</dbReference>
<sequence length="346" mass="37129">MGARVLVTGASGFVAGHCVRELLEHGYAVRGTVRDTGAAHKVAHLRDLAGRTGSDLELVAAHLDSDTGWKDAAAGCDYVMHIASPFPARRPGDAQELVRPAVEGTLRVLRASVASGTVGRVVLTSSLAAITSGHERRGDARFTEDDWSVVERSTAYQRSKTLAEQAAWDFVRDLPTNSGLELTVLNPGLALGPVHSPAVGTSVDVVRMLLARQQPGSPSLGFAVVDVRDLAVAHRLAMESPAAAGKRYICAGDNIWMQEIAAILAAEFNTRGYRVPTRAIPNWLMHVMARFDESARLALEMLGRPETVSAHRARQELGWTMRPVEQSVIDTAASLIEHGVVGPRSK</sequence>
<dbReference type="CDD" id="cd05227">
    <property type="entry name" value="AR_SDR_e"/>
    <property type="match status" value="1"/>
</dbReference>
<name>A0A6N9YRB2_9ACTN</name>
<comment type="caution">
    <text evidence="4">The sequence shown here is derived from an EMBL/GenBank/DDBJ whole genome shotgun (WGS) entry which is preliminary data.</text>
</comment>
<accession>A0A6N9YRB2</accession>
<reference evidence="4 5" key="1">
    <citation type="submission" date="2020-02" db="EMBL/GenBank/DDBJ databases">
        <authorList>
            <person name="Li X.-J."/>
            <person name="Feng X.-M."/>
        </authorList>
    </citation>
    <scope>NUCLEOTIDE SEQUENCE [LARGE SCALE GENOMIC DNA]</scope>
    <source>
        <strain evidence="4 5">CGMCC 4.7225</strain>
    </source>
</reference>
<evidence type="ECO:0000256" key="1">
    <source>
        <dbReference type="ARBA" id="ARBA00023002"/>
    </source>
</evidence>
<comment type="similarity">
    <text evidence="2">Belongs to the NAD(P)-dependent epimerase/dehydratase family. Dihydroflavonol-4-reductase subfamily.</text>
</comment>
<evidence type="ECO:0000256" key="2">
    <source>
        <dbReference type="ARBA" id="ARBA00023445"/>
    </source>
</evidence>
<evidence type="ECO:0000259" key="3">
    <source>
        <dbReference type="Pfam" id="PF01370"/>
    </source>
</evidence>
<proteinExistence type="inferred from homology"/>
<gene>
    <name evidence="4" type="ORF">G1H11_18895</name>
</gene>
<organism evidence="4 5">
    <name type="scientific">Phytoactinopolyspora alkaliphila</name>
    <dbReference type="NCBI Taxonomy" id="1783498"/>
    <lineage>
        <taxon>Bacteria</taxon>
        <taxon>Bacillati</taxon>
        <taxon>Actinomycetota</taxon>
        <taxon>Actinomycetes</taxon>
        <taxon>Jiangellales</taxon>
        <taxon>Jiangellaceae</taxon>
        <taxon>Phytoactinopolyspora</taxon>
    </lineage>
</organism>
<dbReference type="PANTHER" id="PTHR10366:SF564">
    <property type="entry name" value="STEROL-4-ALPHA-CARBOXYLATE 3-DEHYDROGENASE, DECARBOXYLATING"/>
    <property type="match status" value="1"/>
</dbReference>
<dbReference type="InterPro" id="IPR001509">
    <property type="entry name" value="Epimerase_deHydtase"/>
</dbReference>
<keyword evidence="1" id="KW-0560">Oxidoreductase</keyword>
<dbReference type="PANTHER" id="PTHR10366">
    <property type="entry name" value="NAD DEPENDENT EPIMERASE/DEHYDRATASE"/>
    <property type="match status" value="1"/>
</dbReference>
<dbReference type="InterPro" id="IPR050425">
    <property type="entry name" value="NAD(P)_dehydrat-like"/>
</dbReference>
<dbReference type="GO" id="GO:0016616">
    <property type="term" value="F:oxidoreductase activity, acting on the CH-OH group of donors, NAD or NADP as acceptor"/>
    <property type="evidence" value="ECO:0007669"/>
    <property type="project" value="TreeGrafter"/>
</dbReference>
<protein>
    <submittedName>
        <fullName evidence="4">Aldehyde reductase</fullName>
    </submittedName>
</protein>
<evidence type="ECO:0000313" key="4">
    <source>
        <dbReference type="EMBL" id="NED97368.1"/>
    </source>
</evidence>
<keyword evidence="5" id="KW-1185">Reference proteome</keyword>
<dbReference type="AlphaFoldDB" id="A0A6N9YRB2"/>
<feature type="domain" description="NAD-dependent epimerase/dehydratase" evidence="3">
    <location>
        <begin position="5"/>
        <end position="247"/>
    </location>
</feature>
<dbReference type="EMBL" id="JAAGOB010000011">
    <property type="protein sequence ID" value="NED97368.1"/>
    <property type="molecule type" value="Genomic_DNA"/>
</dbReference>
<dbReference type="Pfam" id="PF01370">
    <property type="entry name" value="Epimerase"/>
    <property type="match status" value="1"/>
</dbReference>